<protein>
    <submittedName>
        <fullName evidence="1">Uncharacterized protein</fullName>
    </submittedName>
</protein>
<sequence>MQIDDDDGNWPRFAQDAFWLADVYVSAGKSDHATLPLRAGLEMAIRHDLRSQAMQFEVALAEIER</sequence>
<reference evidence="1 2" key="1">
    <citation type="submission" date="2014-12" db="EMBL/GenBank/DDBJ databases">
        <title>Genome assembly of Enhygromyxa salina DSM 15201.</title>
        <authorList>
            <person name="Sharma G."/>
            <person name="Subramanian S."/>
        </authorList>
    </citation>
    <scope>NUCLEOTIDE SEQUENCE [LARGE SCALE GENOMIC DNA]</scope>
    <source>
        <strain evidence="1 2">DSM 15201</strain>
    </source>
</reference>
<proteinExistence type="predicted"/>
<organism evidence="1 2">
    <name type="scientific">Enhygromyxa salina</name>
    <dbReference type="NCBI Taxonomy" id="215803"/>
    <lineage>
        <taxon>Bacteria</taxon>
        <taxon>Pseudomonadati</taxon>
        <taxon>Myxococcota</taxon>
        <taxon>Polyangia</taxon>
        <taxon>Nannocystales</taxon>
        <taxon>Nannocystaceae</taxon>
        <taxon>Enhygromyxa</taxon>
    </lineage>
</organism>
<accession>A0A0C2CQ02</accession>
<dbReference type="AlphaFoldDB" id="A0A0C2CQ02"/>
<gene>
    <name evidence="1" type="ORF">DB30_02432</name>
</gene>
<comment type="caution">
    <text evidence="1">The sequence shown here is derived from an EMBL/GenBank/DDBJ whole genome shotgun (WGS) entry which is preliminary data.</text>
</comment>
<evidence type="ECO:0000313" key="2">
    <source>
        <dbReference type="Proteomes" id="UP000031599"/>
    </source>
</evidence>
<name>A0A0C2CQ02_9BACT</name>
<evidence type="ECO:0000313" key="1">
    <source>
        <dbReference type="EMBL" id="KIG11800.1"/>
    </source>
</evidence>
<dbReference type="Proteomes" id="UP000031599">
    <property type="component" value="Unassembled WGS sequence"/>
</dbReference>
<dbReference type="EMBL" id="JMCC02000176">
    <property type="protein sequence ID" value="KIG11800.1"/>
    <property type="molecule type" value="Genomic_DNA"/>
</dbReference>